<comment type="caution">
    <text evidence="6">The sequence shown here is derived from an EMBL/GenBank/DDBJ whole genome shotgun (WGS) entry which is preliminary data.</text>
</comment>
<dbReference type="GO" id="GO:0000132">
    <property type="term" value="P:establishment of mitotic spindle orientation"/>
    <property type="evidence" value="ECO:0007669"/>
    <property type="project" value="TreeGrafter"/>
</dbReference>
<dbReference type="GO" id="GO:0046600">
    <property type="term" value="P:negative regulation of centriole replication"/>
    <property type="evidence" value="ECO:0007669"/>
    <property type="project" value="TreeGrafter"/>
</dbReference>
<reference evidence="6" key="1">
    <citation type="journal article" date="2023" name="bioRxiv">
        <title>Scaffold-level genome assemblies of two parasitoid biocontrol wasps reveal the parthenogenesis mechanism and an associated novel virus.</title>
        <authorList>
            <person name="Inwood S."/>
            <person name="Skelly J."/>
            <person name="Guhlin J."/>
            <person name="Harrop T."/>
            <person name="Goldson S."/>
            <person name="Dearden P."/>
        </authorList>
    </citation>
    <scope>NUCLEOTIDE SEQUENCE</scope>
    <source>
        <strain evidence="6">Irish</strain>
        <tissue evidence="6">Whole body</tissue>
    </source>
</reference>
<feature type="domain" description="Centrosomin N-terminal motif 1" evidence="5">
    <location>
        <begin position="63"/>
        <end position="137"/>
    </location>
</feature>
<dbReference type="GO" id="GO:0007099">
    <property type="term" value="P:centriole replication"/>
    <property type="evidence" value="ECO:0007669"/>
    <property type="project" value="TreeGrafter"/>
</dbReference>
<dbReference type="PANTHER" id="PTHR46930:SF1">
    <property type="entry name" value="CDK5 REGULATORY SUBUNIT-ASSOCIATED PROTEIN 2"/>
    <property type="match status" value="1"/>
</dbReference>
<feature type="coiled-coil region" evidence="3">
    <location>
        <begin position="413"/>
        <end position="478"/>
    </location>
</feature>
<evidence type="ECO:0000256" key="1">
    <source>
        <dbReference type="ARBA" id="ARBA00004496"/>
    </source>
</evidence>
<dbReference type="InterPro" id="IPR042791">
    <property type="entry name" value="CDK5RAP2"/>
</dbReference>
<feature type="coiled-coil region" evidence="3">
    <location>
        <begin position="1307"/>
        <end position="1334"/>
    </location>
</feature>
<dbReference type="InterPro" id="IPR012943">
    <property type="entry name" value="Cnn_1N"/>
</dbReference>
<dbReference type="EMBL" id="JAQQBS010000002">
    <property type="protein sequence ID" value="KAK0172571.1"/>
    <property type="molecule type" value="Genomic_DNA"/>
</dbReference>
<feature type="coiled-coil region" evidence="3">
    <location>
        <begin position="544"/>
        <end position="676"/>
    </location>
</feature>
<dbReference type="GO" id="GO:0043015">
    <property type="term" value="F:gamma-tubulin binding"/>
    <property type="evidence" value="ECO:0007669"/>
    <property type="project" value="TreeGrafter"/>
</dbReference>
<feature type="compositionally biased region" description="Low complexity" evidence="4">
    <location>
        <begin position="361"/>
        <end position="371"/>
    </location>
</feature>
<feature type="coiled-coil region" evidence="3">
    <location>
        <begin position="256"/>
        <end position="322"/>
    </location>
</feature>
<organism evidence="6 7">
    <name type="scientific">Microctonus aethiopoides</name>
    <dbReference type="NCBI Taxonomy" id="144406"/>
    <lineage>
        <taxon>Eukaryota</taxon>
        <taxon>Metazoa</taxon>
        <taxon>Ecdysozoa</taxon>
        <taxon>Arthropoda</taxon>
        <taxon>Hexapoda</taxon>
        <taxon>Insecta</taxon>
        <taxon>Pterygota</taxon>
        <taxon>Neoptera</taxon>
        <taxon>Endopterygota</taxon>
        <taxon>Hymenoptera</taxon>
        <taxon>Apocrita</taxon>
        <taxon>Ichneumonoidea</taxon>
        <taxon>Braconidae</taxon>
        <taxon>Euphorinae</taxon>
        <taxon>Microctonus</taxon>
    </lineage>
</organism>
<dbReference type="Pfam" id="PF07989">
    <property type="entry name" value="Cnn_1N"/>
    <property type="match status" value="1"/>
</dbReference>
<feature type="region of interest" description="Disordered" evidence="4">
    <location>
        <begin position="357"/>
        <end position="401"/>
    </location>
</feature>
<proteinExistence type="predicted"/>
<keyword evidence="7" id="KW-1185">Reference proteome</keyword>
<evidence type="ECO:0000256" key="2">
    <source>
        <dbReference type="ARBA" id="ARBA00022490"/>
    </source>
</evidence>
<feature type="compositionally biased region" description="Polar residues" evidence="4">
    <location>
        <begin position="378"/>
        <end position="399"/>
    </location>
</feature>
<feature type="coiled-coil region" evidence="3">
    <location>
        <begin position="1042"/>
        <end position="1193"/>
    </location>
</feature>
<dbReference type="GO" id="GO:0035371">
    <property type="term" value="C:microtubule plus-end"/>
    <property type="evidence" value="ECO:0007669"/>
    <property type="project" value="TreeGrafter"/>
</dbReference>
<feature type="coiled-coil region" evidence="3">
    <location>
        <begin position="64"/>
        <end position="223"/>
    </location>
</feature>
<evidence type="ECO:0000313" key="6">
    <source>
        <dbReference type="EMBL" id="KAK0172571.1"/>
    </source>
</evidence>
<dbReference type="GO" id="GO:0001578">
    <property type="term" value="P:microtubule bundle formation"/>
    <property type="evidence" value="ECO:0007669"/>
    <property type="project" value="TreeGrafter"/>
</dbReference>
<sequence length="1379" mass="159986">MISGYQDDPNTTINFDVTQMPLQDITFNQTSCLMNGSNSRSPGKVPAPGGISTAASLTTGGRTIKDYEDQLGALQKENFQLKLRIYFLEEKMGILGLGTADENAVKKNIELKVEVEALKKELIEKQELLSQAAKAFELHEEQKEVSSRNQAQYEQILATERRHIAELEAELAEYKDKMMDPSVFYKEACGITPEVAIEYKEKLHQMEEFVESLEAEIRQLTASLQEERSWGQELEVERDQLRDRLKMEIHVKEKLNIDKDLDIESLREKVKALEGELFKRESVTQQCRGELLEKDRLLKEKIASLEEKCRAYEELNIVAEKRKKQVDQFRASLKSRDDALVDSNNKYRSLLNQFESNYRRSSPPCSPSSQSPHDDTQSLRSNHRSGQVASPSNASTSPFNWDLTKEKLPKFDNNEIKDLVKELEERDHELKRQDEAKRQLILKLCNAQKSAEKKENELKKLQSEHEKAMKMIQEFIARQHRSEDKQLKKEQKISELQYELKKKSTESTRSEKSGRTSHTSSSVRKVIKTEMIDDAEDQINQQRFEQMETKINDLRDEIDIIKEEKINLEMQIQNESEELRNQLRLKEQQIKCLVSERNQMTLELQDKEEKMKQLEENHASFDQIEITKAENEEEIKKLTDELMTKKDEINEQNQKIEQLSKELQIKTQNLQQLVNTELWSKNKEIAKLHNHMTANQSMEKSRIKSEFPQENFVSQLDILIKELNNIGIEVKFIDNTAQLNYNDGKQVINIKNLFDSLQELSSQNIELEKKVDYLRWLKISKSDDVRMEIGNNACELEKAREYCELLRTHVKDLVKFLKKMLESAGYSTNTEQKKMVLDLFASSKILSEDLVHALEGVSLKDFSLEDLCTCKEGQQLIKNQAELIIDELQHQGIRESGQSDSETFSEPDRSVSFARIGLQDVQPKSQCRSRFSKYMKTFSDSEDSINYVPYHKTYQIDLNEIDVGHYIQELCETNNLLYSEFKSLRNEIAIKLPLNTIDDRLSPIIYNLEKLKSFCEKLQIVFEKKVYDGYSMKREKLNNARKAQLEKKINDVENMAIEIAKQKSELLQHKENTERKTSEMIMSLNMENDSLRSRIIKLEEENNSARNNISISSKDLDRLTLAHSQVLVENTKLTNDKLRLEQEIRKAENRYELTVHSLQEKFNKQLMDLNRLIETQRAEMRELEAANKELRRHVVVCETSDSAPSSSGVSSVPTDTNLKQQCDDIMQDFHSYNSSQYWLPISYPSSSGRSKSSCSPDLGIESDAAVSTARPLKDTLKITESMTNLLSDEDNLHDGELRDLDRESPLHVEGLDEVETLKKENEALKRRLMKTRRALEDTFEHLSASNKNKKNVEKAIAKQLMITKSILKKTRTYEESFEN</sequence>
<dbReference type="GO" id="GO:0000242">
    <property type="term" value="C:pericentriolar material"/>
    <property type="evidence" value="ECO:0007669"/>
    <property type="project" value="TreeGrafter"/>
</dbReference>
<feature type="compositionally biased region" description="Basic and acidic residues" evidence="4">
    <location>
        <begin position="498"/>
        <end position="514"/>
    </location>
</feature>
<evidence type="ECO:0000313" key="7">
    <source>
        <dbReference type="Proteomes" id="UP001168990"/>
    </source>
</evidence>
<reference evidence="6" key="2">
    <citation type="submission" date="2023-03" db="EMBL/GenBank/DDBJ databases">
        <authorList>
            <person name="Inwood S.N."/>
            <person name="Skelly J.G."/>
            <person name="Guhlin J."/>
            <person name="Harrop T.W.R."/>
            <person name="Goldson S.G."/>
            <person name="Dearden P.K."/>
        </authorList>
    </citation>
    <scope>NUCLEOTIDE SEQUENCE</scope>
    <source>
        <strain evidence="6">Irish</strain>
        <tissue evidence="6">Whole body</tissue>
    </source>
</reference>
<dbReference type="GO" id="GO:0007059">
    <property type="term" value="P:chromosome segregation"/>
    <property type="evidence" value="ECO:0007669"/>
    <property type="project" value="TreeGrafter"/>
</dbReference>
<evidence type="ECO:0000256" key="4">
    <source>
        <dbReference type="SAM" id="MobiDB-lite"/>
    </source>
</evidence>
<dbReference type="GO" id="GO:0008017">
    <property type="term" value="F:microtubule binding"/>
    <property type="evidence" value="ECO:0007669"/>
    <property type="project" value="TreeGrafter"/>
</dbReference>
<gene>
    <name evidence="6" type="ORF">PV328_005874</name>
</gene>
<accession>A0AA39KT21</accession>
<dbReference type="PANTHER" id="PTHR46930">
    <property type="entry name" value="CDK5 REGULATORY SUBUNIT-ASSOCIATED PROTEIN 2"/>
    <property type="match status" value="1"/>
</dbReference>
<dbReference type="GO" id="GO:0005737">
    <property type="term" value="C:cytoplasm"/>
    <property type="evidence" value="ECO:0007669"/>
    <property type="project" value="UniProtKB-SubCell"/>
</dbReference>
<keyword evidence="2" id="KW-0963">Cytoplasm</keyword>
<protein>
    <recommendedName>
        <fullName evidence="5">Centrosomin N-terminal motif 1 domain-containing protein</fullName>
    </recommendedName>
</protein>
<comment type="subcellular location">
    <subcellularLocation>
        <location evidence="1">Cytoplasm</location>
    </subcellularLocation>
</comment>
<name>A0AA39KT21_9HYME</name>
<evidence type="ECO:0000259" key="5">
    <source>
        <dbReference type="Pfam" id="PF07989"/>
    </source>
</evidence>
<dbReference type="Proteomes" id="UP001168990">
    <property type="component" value="Unassembled WGS sequence"/>
</dbReference>
<evidence type="ECO:0000256" key="3">
    <source>
        <dbReference type="SAM" id="Coils"/>
    </source>
</evidence>
<feature type="region of interest" description="Disordered" evidence="4">
    <location>
        <begin position="498"/>
        <end position="523"/>
    </location>
</feature>
<keyword evidence="3" id="KW-0175">Coiled coil</keyword>
<dbReference type="GO" id="GO:0097431">
    <property type="term" value="C:mitotic spindle pole"/>
    <property type="evidence" value="ECO:0007669"/>
    <property type="project" value="TreeGrafter"/>
</dbReference>
<dbReference type="GO" id="GO:0090266">
    <property type="term" value="P:regulation of mitotic cell cycle spindle assembly checkpoint"/>
    <property type="evidence" value="ECO:0007669"/>
    <property type="project" value="TreeGrafter"/>
</dbReference>